<evidence type="ECO:0000313" key="1">
    <source>
        <dbReference type="EMBL" id="KAK3065789.1"/>
    </source>
</evidence>
<protein>
    <submittedName>
        <fullName evidence="1">Uncharacterized protein</fullName>
    </submittedName>
</protein>
<proteinExistence type="predicted"/>
<accession>A0ACC3DDR4</accession>
<feature type="non-terminal residue" evidence="1">
    <location>
        <position position="177"/>
    </location>
</feature>
<comment type="caution">
    <text evidence="1">The sequence shown here is derived from an EMBL/GenBank/DDBJ whole genome shotgun (WGS) entry which is preliminary data.</text>
</comment>
<gene>
    <name evidence="1" type="ORF">LTS18_002393</name>
</gene>
<keyword evidence="2" id="KW-1185">Reference proteome</keyword>
<dbReference type="EMBL" id="JAWDJW010006208">
    <property type="protein sequence ID" value="KAK3065789.1"/>
    <property type="molecule type" value="Genomic_DNA"/>
</dbReference>
<reference evidence="1" key="1">
    <citation type="submission" date="2024-09" db="EMBL/GenBank/DDBJ databases">
        <title>Black Yeasts Isolated from many extreme environments.</title>
        <authorList>
            <person name="Coleine C."/>
            <person name="Stajich J.E."/>
            <person name="Selbmann L."/>
        </authorList>
    </citation>
    <scope>NUCLEOTIDE SEQUENCE</scope>
    <source>
        <strain evidence="1">CCFEE 5737</strain>
    </source>
</reference>
<name>A0ACC3DDR4_9PEZI</name>
<sequence length="177" mass="20146">MEEIIHNSKGDQEEDIDRILASGNSMDEQTMSRVLSRITMSLALQMKDGSVRDATFASWFFRLRQFDEKAFERLVLDWLVSLLSQPSERFVLRRAVSIVVGSGSLAMDTYAKSAGKFVSMFAKQNKGPAALMSLELLGNMLPNQSVDTPIETPEAYRFRLQQRKCVENFEDRMLPQL</sequence>
<evidence type="ECO:0000313" key="2">
    <source>
        <dbReference type="Proteomes" id="UP001186974"/>
    </source>
</evidence>
<dbReference type="Proteomes" id="UP001186974">
    <property type="component" value="Unassembled WGS sequence"/>
</dbReference>
<organism evidence="1 2">
    <name type="scientific">Coniosporium uncinatum</name>
    <dbReference type="NCBI Taxonomy" id="93489"/>
    <lineage>
        <taxon>Eukaryota</taxon>
        <taxon>Fungi</taxon>
        <taxon>Dikarya</taxon>
        <taxon>Ascomycota</taxon>
        <taxon>Pezizomycotina</taxon>
        <taxon>Dothideomycetes</taxon>
        <taxon>Dothideomycetes incertae sedis</taxon>
        <taxon>Coniosporium</taxon>
    </lineage>
</organism>